<gene>
    <name evidence="1" type="ORF">HUN41_00027</name>
</gene>
<evidence type="ECO:0000313" key="1">
    <source>
        <dbReference type="EMBL" id="QMP84157.1"/>
    </source>
</evidence>
<dbReference type="Proteomes" id="UP000515922">
    <property type="component" value="Segment"/>
</dbReference>
<keyword evidence="2" id="KW-1185">Reference proteome</keyword>
<protein>
    <submittedName>
        <fullName evidence="1">Putative RNA-processing protein</fullName>
    </submittedName>
</protein>
<organism evidence="1 2">
    <name type="scientific">Streptomyces phage Coruscant</name>
    <dbReference type="NCBI Taxonomy" id="2739834"/>
    <lineage>
        <taxon>Viruses</taxon>
        <taxon>Duplodnaviria</taxon>
        <taxon>Heunggongvirae</taxon>
        <taxon>Uroviricota</taxon>
        <taxon>Caudoviricetes</taxon>
        <taxon>Stanwilliamsviridae</taxon>
        <taxon>Boydwoodruffvirinae</taxon>
        <taxon>Coruscantvirus</taxon>
        <taxon>Coruscantvirus coruscant</taxon>
    </lineage>
</organism>
<evidence type="ECO:0000313" key="2">
    <source>
        <dbReference type="Proteomes" id="UP000515922"/>
    </source>
</evidence>
<sequence length="73" mass="8266">MTDSMNSDNEVPEDYQIDSDVAQLVMLGRIYDLMLVIAQKLSPEDTKEMLSIHAEGKFYGPPPLWNVDVQHGE</sequence>
<name>A0A7G4AVW7_9CAUD</name>
<accession>A0A7G4AVW7</accession>
<reference evidence="1 2" key="1">
    <citation type="submission" date="2020-07" db="EMBL/GenBank/DDBJ databases">
        <title>Streptomyces phage Genome sequencing and assembly.</title>
        <authorList>
            <person name="Sharma V."/>
            <person name="Hardy A."/>
            <person name="Frunzke J."/>
        </authorList>
    </citation>
    <scope>NUCLEOTIDE SEQUENCE [LARGE SCALE GENOMIC DNA]</scope>
</reference>
<proteinExistence type="predicted"/>
<dbReference type="EMBL" id="MT711976">
    <property type="protein sequence ID" value="QMP84157.1"/>
    <property type="molecule type" value="Genomic_DNA"/>
</dbReference>